<sequence>MAMTPAGSARVFRVPGGAVELSEFFAPQRTSSTALPEPEPFLRNITRGVLEVLAGVREVDQLARWLTEEPYRKLVTRSNLAARARSARGVPAMRPVHAILSVHHSSPADGVVESVVIVQGPARTRAVALRLEGMDGRWRATSLALL</sequence>
<gene>
    <name evidence="1" type="ORF">H9622_01145</name>
</gene>
<keyword evidence="2" id="KW-1185">Reference proteome</keyword>
<dbReference type="Proteomes" id="UP000602532">
    <property type="component" value="Unassembled WGS sequence"/>
</dbReference>
<protein>
    <submittedName>
        <fullName evidence="1">3-hydroxyacyl-CoA dehydrogenase</fullName>
    </submittedName>
</protein>
<reference evidence="1 2" key="1">
    <citation type="submission" date="2020-08" db="EMBL/GenBank/DDBJ databases">
        <title>A Genomic Blueprint of the Chicken Gut Microbiome.</title>
        <authorList>
            <person name="Gilroy R."/>
            <person name="Ravi A."/>
            <person name="Getino M."/>
            <person name="Pursley I."/>
            <person name="Horton D.L."/>
            <person name="Alikhan N.-F."/>
            <person name="Baker D."/>
            <person name="Gharbi K."/>
            <person name="Hall N."/>
            <person name="Watson M."/>
            <person name="Adriaenssens E.M."/>
            <person name="Foster-Nyarko E."/>
            <person name="Jarju S."/>
            <person name="Secka A."/>
            <person name="Antonio M."/>
            <person name="Oren A."/>
            <person name="Chaudhuri R."/>
            <person name="La Ragione R.M."/>
            <person name="Hildebrand F."/>
            <person name="Pallen M.J."/>
        </authorList>
    </citation>
    <scope>NUCLEOTIDE SEQUENCE [LARGE SCALE GENOMIC DNA]</scope>
    <source>
        <strain evidence="1 2">Sa1CUA4</strain>
    </source>
</reference>
<evidence type="ECO:0000313" key="1">
    <source>
        <dbReference type="EMBL" id="MBD8022193.1"/>
    </source>
</evidence>
<dbReference type="InterPro" id="IPR045596">
    <property type="entry name" value="DUF6459"/>
</dbReference>
<proteinExistence type="predicted"/>
<dbReference type="Pfam" id="PF20060">
    <property type="entry name" value="DUF6459"/>
    <property type="match status" value="1"/>
</dbReference>
<evidence type="ECO:0000313" key="2">
    <source>
        <dbReference type="Proteomes" id="UP000602532"/>
    </source>
</evidence>
<accession>A0ABR8WYP4</accession>
<organism evidence="1 2">
    <name type="scientific">Microbacterium gallinarum</name>
    <dbReference type="NCBI Taxonomy" id="2762209"/>
    <lineage>
        <taxon>Bacteria</taxon>
        <taxon>Bacillati</taxon>
        <taxon>Actinomycetota</taxon>
        <taxon>Actinomycetes</taxon>
        <taxon>Micrococcales</taxon>
        <taxon>Microbacteriaceae</taxon>
        <taxon>Microbacterium</taxon>
    </lineage>
</organism>
<name>A0ABR8WYP4_9MICO</name>
<dbReference type="RefSeq" id="WP_191763444.1">
    <property type="nucleotide sequence ID" value="NZ_JACSPM010000001.1"/>
</dbReference>
<dbReference type="EMBL" id="JACSPM010000001">
    <property type="protein sequence ID" value="MBD8022193.1"/>
    <property type="molecule type" value="Genomic_DNA"/>
</dbReference>
<comment type="caution">
    <text evidence="1">The sequence shown here is derived from an EMBL/GenBank/DDBJ whole genome shotgun (WGS) entry which is preliminary data.</text>
</comment>